<organism evidence="5 6">
    <name type="scientific">Genlisea aurea</name>
    <dbReference type="NCBI Taxonomy" id="192259"/>
    <lineage>
        <taxon>Eukaryota</taxon>
        <taxon>Viridiplantae</taxon>
        <taxon>Streptophyta</taxon>
        <taxon>Embryophyta</taxon>
        <taxon>Tracheophyta</taxon>
        <taxon>Spermatophyta</taxon>
        <taxon>Magnoliopsida</taxon>
        <taxon>eudicotyledons</taxon>
        <taxon>Gunneridae</taxon>
        <taxon>Pentapetalae</taxon>
        <taxon>asterids</taxon>
        <taxon>lamiids</taxon>
        <taxon>Lamiales</taxon>
        <taxon>Lentibulariaceae</taxon>
        <taxon>Genlisea</taxon>
    </lineage>
</organism>
<evidence type="ECO:0000313" key="6">
    <source>
        <dbReference type="Proteomes" id="UP000015453"/>
    </source>
</evidence>
<keyword evidence="6" id="KW-1185">Reference proteome</keyword>
<name>S8CX79_9LAMI</name>
<evidence type="ECO:0000256" key="1">
    <source>
        <dbReference type="ARBA" id="ARBA00009176"/>
    </source>
</evidence>
<dbReference type="PANTHER" id="PTHR12304:SF1">
    <property type="entry name" value="URIDINE NUCLEOSIDASE 1"/>
    <property type="match status" value="1"/>
</dbReference>
<protein>
    <recommendedName>
        <fullName evidence="4">Inosine/uridine-preferring nucleoside hydrolase domain-containing protein</fullName>
    </recommendedName>
</protein>
<dbReference type="Pfam" id="PF01156">
    <property type="entry name" value="IU_nuc_hydro"/>
    <property type="match status" value="1"/>
</dbReference>
<dbReference type="InterPro" id="IPR023186">
    <property type="entry name" value="IUNH"/>
</dbReference>
<dbReference type="GO" id="GO:0008477">
    <property type="term" value="F:purine nucleosidase activity"/>
    <property type="evidence" value="ECO:0007669"/>
    <property type="project" value="TreeGrafter"/>
</dbReference>
<keyword evidence="2" id="KW-0378">Hydrolase</keyword>
<dbReference type="OrthoDB" id="432381at2759"/>
<proteinExistence type="inferred from homology"/>
<dbReference type="AlphaFoldDB" id="S8CX79"/>
<dbReference type="GO" id="GO:0005829">
    <property type="term" value="C:cytosol"/>
    <property type="evidence" value="ECO:0007669"/>
    <property type="project" value="TreeGrafter"/>
</dbReference>
<dbReference type="PANTHER" id="PTHR12304">
    <property type="entry name" value="INOSINE-URIDINE PREFERRING NUCLEOSIDE HYDROLASE"/>
    <property type="match status" value="1"/>
</dbReference>
<reference evidence="5 6" key="1">
    <citation type="journal article" date="2013" name="BMC Genomics">
        <title>The miniature genome of a carnivorous plant Genlisea aurea contains a low number of genes and short non-coding sequences.</title>
        <authorList>
            <person name="Leushkin E.V."/>
            <person name="Sutormin R.A."/>
            <person name="Nabieva E.R."/>
            <person name="Penin A.A."/>
            <person name="Kondrashov A.S."/>
            <person name="Logacheva M.D."/>
        </authorList>
    </citation>
    <scope>NUCLEOTIDE SEQUENCE [LARGE SCALE GENOMIC DNA]</scope>
</reference>
<feature type="domain" description="Inosine/uridine-preferring nucleoside hydrolase" evidence="4">
    <location>
        <begin position="2"/>
        <end position="195"/>
    </location>
</feature>
<evidence type="ECO:0000256" key="2">
    <source>
        <dbReference type="ARBA" id="ARBA00022801"/>
    </source>
</evidence>
<dbReference type="InterPro" id="IPR001910">
    <property type="entry name" value="Inosine/uridine_hydrolase_dom"/>
</dbReference>
<evidence type="ECO:0000256" key="3">
    <source>
        <dbReference type="ARBA" id="ARBA00023295"/>
    </source>
</evidence>
<dbReference type="EMBL" id="AUSU01002058">
    <property type="protein sequence ID" value="EPS69581.1"/>
    <property type="molecule type" value="Genomic_DNA"/>
</dbReference>
<accession>S8CX79</accession>
<comment type="similarity">
    <text evidence="1">Belongs to the IUNH family.</text>
</comment>
<dbReference type="SUPFAM" id="SSF53590">
    <property type="entry name" value="Nucleoside hydrolase"/>
    <property type="match status" value="1"/>
</dbReference>
<sequence>VSKYPGEVSILALGPLTNLALAVKMDSSFSNKVKRVVILGGSFFAVGNVNPAAEANIYADPEAADIVLTSGLNIDVVGINITTQILITDAQLEEIRKSRGRYAQIIFDMCKCYRDFLVEYDGIYGIVPHDPVSFVALVRPDLFGFKKGVVRLETQGIFAGQTVMDPGLNKWNTRNEWSGYPPVSVALKSDNEQVLNYITHCLTKP</sequence>
<evidence type="ECO:0000313" key="5">
    <source>
        <dbReference type="EMBL" id="EPS69581.1"/>
    </source>
</evidence>
<keyword evidence="3" id="KW-0326">Glycosidase</keyword>
<dbReference type="GO" id="GO:0006152">
    <property type="term" value="P:purine nucleoside catabolic process"/>
    <property type="evidence" value="ECO:0007669"/>
    <property type="project" value="TreeGrafter"/>
</dbReference>
<dbReference type="Gene3D" id="3.90.245.10">
    <property type="entry name" value="Ribonucleoside hydrolase-like"/>
    <property type="match status" value="1"/>
</dbReference>
<dbReference type="Proteomes" id="UP000015453">
    <property type="component" value="Unassembled WGS sequence"/>
</dbReference>
<comment type="caution">
    <text evidence="5">The sequence shown here is derived from an EMBL/GenBank/DDBJ whole genome shotgun (WGS) entry which is preliminary data.</text>
</comment>
<feature type="non-terminal residue" evidence="5">
    <location>
        <position position="1"/>
    </location>
</feature>
<gene>
    <name evidence="5" type="ORF">M569_05185</name>
</gene>
<dbReference type="InterPro" id="IPR036452">
    <property type="entry name" value="Ribo_hydro-like"/>
</dbReference>
<evidence type="ECO:0000259" key="4">
    <source>
        <dbReference type="Pfam" id="PF01156"/>
    </source>
</evidence>